<keyword evidence="7" id="KW-0804">Transcription</keyword>
<keyword evidence="8" id="KW-0597">Phosphoprotein</keyword>
<dbReference type="Gene3D" id="3.40.50.300">
    <property type="entry name" value="P-loop containing nucleotide triphosphate hydrolases"/>
    <property type="match status" value="1"/>
</dbReference>
<keyword evidence="1" id="KW-0547">Nucleotide-binding</keyword>
<dbReference type="SUPFAM" id="SSF46689">
    <property type="entry name" value="Homeodomain-like"/>
    <property type="match status" value="1"/>
</dbReference>
<dbReference type="InterPro" id="IPR025943">
    <property type="entry name" value="Sigma_54_int_dom_ATP-bd_2"/>
</dbReference>
<dbReference type="InterPro" id="IPR002197">
    <property type="entry name" value="HTH_Fis"/>
</dbReference>
<dbReference type="Gene3D" id="3.40.50.2300">
    <property type="match status" value="1"/>
</dbReference>
<feature type="domain" description="Sigma-54 factor interaction" evidence="9">
    <location>
        <begin position="150"/>
        <end position="379"/>
    </location>
</feature>
<dbReference type="SMART" id="SM00448">
    <property type="entry name" value="REC"/>
    <property type="match status" value="1"/>
</dbReference>
<proteinExistence type="predicted"/>
<dbReference type="InterPro" id="IPR011006">
    <property type="entry name" value="CheY-like_superfamily"/>
</dbReference>
<keyword evidence="12" id="KW-1185">Reference proteome</keyword>
<dbReference type="Pfam" id="PF00072">
    <property type="entry name" value="Response_reg"/>
    <property type="match status" value="1"/>
</dbReference>
<keyword evidence="2" id="KW-0067">ATP-binding</keyword>
<evidence type="ECO:0000256" key="1">
    <source>
        <dbReference type="ARBA" id="ARBA00022741"/>
    </source>
</evidence>
<dbReference type="CDD" id="cd00009">
    <property type="entry name" value="AAA"/>
    <property type="match status" value="1"/>
</dbReference>
<dbReference type="InterPro" id="IPR027417">
    <property type="entry name" value="P-loop_NTPase"/>
</dbReference>
<feature type="modified residue" description="4-aspartylphosphate" evidence="8">
    <location>
        <position position="65"/>
    </location>
</feature>
<keyword evidence="3" id="KW-0902">Two-component regulatory system</keyword>
<dbReference type="Pfam" id="PF00158">
    <property type="entry name" value="Sigma54_activat"/>
    <property type="match status" value="1"/>
</dbReference>
<dbReference type="InterPro" id="IPR001789">
    <property type="entry name" value="Sig_transdc_resp-reg_receiver"/>
</dbReference>
<dbReference type="Pfam" id="PF02954">
    <property type="entry name" value="HTH_8"/>
    <property type="match status" value="1"/>
</dbReference>
<comment type="caution">
    <text evidence="11">The sequence shown here is derived from an EMBL/GenBank/DDBJ whole genome shotgun (WGS) entry which is preliminary data.</text>
</comment>
<evidence type="ECO:0000259" key="9">
    <source>
        <dbReference type="PROSITE" id="PS50045"/>
    </source>
</evidence>
<dbReference type="PROSITE" id="PS50045">
    <property type="entry name" value="SIGMA54_INTERACT_4"/>
    <property type="match status" value="1"/>
</dbReference>
<dbReference type="RefSeq" id="WP_350936227.1">
    <property type="nucleotide sequence ID" value="NZ_JAYWLC010000005.1"/>
</dbReference>
<evidence type="ECO:0000256" key="6">
    <source>
        <dbReference type="ARBA" id="ARBA00023159"/>
    </source>
</evidence>
<dbReference type="Pfam" id="PF25601">
    <property type="entry name" value="AAA_lid_14"/>
    <property type="match status" value="1"/>
</dbReference>
<dbReference type="SUPFAM" id="SSF52172">
    <property type="entry name" value="CheY-like"/>
    <property type="match status" value="1"/>
</dbReference>
<dbReference type="PANTHER" id="PTHR32071">
    <property type="entry name" value="TRANSCRIPTIONAL REGULATORY PROTEIN"/>
    <property type="match status" value="1"/>
</dbReference>
<evidence type="ECO:0000256" key="3">
    <source>
        <dbReference type="ARBA" id="ARBA00023012"/>
    </source>
</evidence>
<dbReference type="InterPro" id="IPR025944">
    <property type="entry name" value="Sigma_54_int_dom_CS"/>
</dbReference>
<dbReference type="EMBL" id="JAYWLC010000005">
    <property type="protein sequence ID" value="MER5171706.1"/>
    <property type="molecule type" value="Genomic_DNA"/>
</dbReference>
<evidence type="ECO:0000256" key="8">
    <source>
        <dbReference type="PROSITE-ProRule" id="PRU00169"/>
    </source>
</evidence>
<protein>
    <submittedName>
        <fullName evidence="11">Sigma-54 dependent transcriptional regulator</fullName>
    </submittedName>
</protein>
<reference evidence="11 12" key="2">
    <citation type="submission" date="2024-06" db="EMBL/GenBank/DDBJ databases">
        <title>Thioclava kandeliae sp. nov. from a rhizosphere soil sample of Kandelia candel in a mangrove.</title>
        <authorList>
            <person name="Mu T."/>
        </authorList>
    </citation>
    <scope>NUCLEOTIDE SEQUENCE [LARGE SCALE GENOMIC DNA]</scope>
    <source>
        <strain evidence="11 12">CPCC 100088</strain>
    </source>
</reference>
<evidence type="ECO:0000256" key="2">
    <source>
        <dbReference type="ARBA" id="ARBA00022840"/>
    </source>
</evidence>
<evidence type="ECO:0000313" key="11">
    <source>
        <dbReference type="EMBL" id="MER5171706.1"/>
    </source>
</evidence>
<keyword evidence="5" id="KW-0238">DNA-binding</keyword>
<reference evidence="11 12" key="1">
    <citation type="submission" date="2024-01" db="EMBL/GenBank/DDBJ databases">
        <authorList>
            <person name="Deng Y."/>
            <person name="Su J."/>
        </authorList>
    </citation>
    <scope>NUCLEOTIDE SEQUENCE [LARGE SCALE GENOMIC DNA]</scope>
    <source>
        <strain evidence="11 12">CPCC 100088</strain>
    </source>
</reference>
<dbReference type="SUPFAM" id="SSF52540">
    <property type="entry name" value="P-loop containing nucleoside triphosphate hydrolases"/>
    <property type="match status" value="1"/>
</dbReference>
<dbReference type="PROSITE" id="PS00676">
    <property type="entry name" value="SIGMA54_INTERACT_2"/>
    <property type="match status" value="1"/>
</dbReference>
<evidence type="ECO:0000313" key="12">
    <source>
        <dbReference type="Proteomes" id="UP001438953"/>
    </source>
</evidence>
<dbReference type="InterPro" id="IPR002078">
    <property type="entry name" value="Sigma_54_int"/>
</dbReference>
<evidence type="ECO:0000256" key="4">
    <source>
        <dbReference type="ARBA" id="ARBA00023015"/>
    </source>
</evidence>
<dbReference type="Proteomes" id="UP001438953">
    <property type="component" value="Unassembled WGS sequence"/>
</dbReference>
<evidence type="ECO:0000256" key="5">
    <source>
        <dbReference type="ARBA" id="ARBA00023125"/>
    </source>
</evidence>
<dbReference type="Gene3D" id="1.10.10.60">
    <property type="entry name" value="Homeodomain-like"/>
    <property type="match status" value="1"/>
</dbReference>
<keyword evidence="6" id="KW-0010">Activator</keyword>
<evidence type="ECO:0000259" key="10">
    <source>
        <dbReference type="PROSITE" id="PS50110"/>
    </source>
</evidence>
<gene>
    <name evidence="11" type="ORF">VSX56_07945</name>
</gene>
<accession>A0ABV1SGR5</accession>
<dbReference type="PROSITE" id="PS50110">
    <property type="entry name" value="RESPONSE_REGULATORY"/>
    <property type="match status" value="1"/>
</dbReference>
<dbReference type="Gene3D" id="1.10.8.60">
    <property type="match status" value="1"/>
</dbReference>
<name>A0ABV1SGR5_9RHOB</name>
<dbReference type="InterPro" id="IPR009057">
    <property type="entry name" value="Homeodomain-like_sf"/>
</dbReference>
<dbReference type="InterPro" id="IPR003593">
    <property type="entry name" value="AAA+_ATPase"/>
</dbReference>
<feature type="domain" description="Response regulatory" evidence="10">
    <location>
        <begin position="16"/>
        <end position="130"/>
    </location>
</feature>
<dbReference type="InterPro" id="IPR058031">
    <property type="entry name" value="AAA_lid_NorR"/>
</dbReference>
<dbReference type="PROSITE" id="PS00688">
    <property type="entry name" value="SIGMA54_INTERACT_3"/>
    <property type="match status" value="1"/>
</dbReference>
<keyword evidence="4" id="KW-0805">Transcription regulation</keyword>
<dbReference type="SMART" id="SM00382">
    <property type="entry name" value="AAA"/>
    <property type="match status" value="1"/>
</dbReference>
<sequence>MMNSAPVPLPDPNPTPVLVVEDIASVQHVYMAQLQKMGLVPHSAENTRQAMALFAQHPYPLVLLDLMLPDGDGMDLIAQMRAEAPHTQIIVITAERMAERAVTAMRAGVFDYLTKPVSEPRLQSAINRALAQIRGQRASGSPSPGAVGAFIGQSEQMAALYDRIRQTATSDASVLIVGESGTGKEICAEAIHRLSPRAGNPFVVFDCSAIRADRFESELFGHMRGALPGAISDHAGAAIRADGGTLFLDKLTELDTALQGKLLRFLQNQKVRPVGSPTERQVDLRILSASDIPQQDAVEQGKLRADLLYRLCVVALHIPPLRERREDIGPLAEHFLRKFAAQEQRGFTTIPEQTLHRLQTALWPGNVRELMNMIRSAVILNDGDALTLDMLPQISEPPPQNDTPLDALAAFDGESLAQIERRIIEYRLARNDQSVPQTARGLQVAPSTLYRKLETWRATEE</sequence>
<evidence type="ECO:0000256" key="7">
    <source>
        <dbReference type="ARBA" id="ARBA00023163"/>
    </source>
</evidence>
<organism evidence="11 12">
    <name type="scientific">Thioclava kandeliae</name>
    <dbReference type="NCBI Taxonomy" id="3070818"/>
    <lineage>
        <taxon>Bacteria</taxon>
        <taxon>Pseudomonadati</taxon>
        <taxon>Pseudomonadota</taxon>
        <taxon>Alphaproteobacteria</taxon>
        <taxon>Rhodobacterales</taxon>
        <taxon>Paracoccaceae</taxon>
        <taxon>Thioclava</taxon>
    </lineage>
</organism>
<dbReference type="PANTHER" id="PTHR32071:SF117">
    <property type="entry name" value="PTS-DEPENDENT DIHYDROXYACETONE KINASE OPERON REGULATORY PROTEIN-RELATED"/>
    <property type="match status" value="1"/>
</dbReference>